<feature type="transmembrane region" description="Helical" evidence="7">
    <location>
        <begin position="105"/>
        <end position="125"/>
    </location>
</feature>
<evidence type="ECO:0000313" key="8">
    <source>
        <dbReference type="EMBL" id="CAF4301092.1"/>
    </source>
</evidence>
<gene>
    <name evidence="8" type="ORF">BYL167_LOCUS27496</name>
</gene>
<feature type="transmembrane region" description="Helical" evidence="7">
    <location>
        <begin position="241"/>
        <end position="261"/>
    </location>
</feature>
<dbReference type="GO" id="GO:0004100">
    <property type="term" value="F:chitin synthase activity"/>
    <property type="evidence" value="ECO:0007669"/>
    <property type="project" value="UniProtKB-EC"/>
</dbReference>
<comment type="caution">
    <text evidence="8">The sequence shown here is derived from an EMBL/GenBank/DDBJ whole genome shotgun (WGS) entry which is preliminary data.</text>
</comment>
<dbReference type="EC" id="2.4.1.16" evidence="2"/>
<sequence>MKDKIEYDLTFERKFSIPMIYVCATMLHGNYKCNGSIIQINISSRLHVLFDDVFQEDKNGNYLPNHYVKQLISPVNIAGPLDCDVDFKLEAVLLLVDRMRKNRKILAVCGQIHPTGDGILLLILLKINKPYLELESTVWYIVCCLRCFLLSRASSLMDDNVMRRYANKSTETVHYDQGENRWLKTLLIEQVYRVEYCDASDAYTHAQETFKEFFNQHRHWMSSTIVNIMDLLKDTKHTKDMLMKLFQNYVLSSCFFISTMLRRRTILLRIASILRIVFSILTIAELYTISLLPALFSILIYLKTKADTQITIAAFMTG</sequence>
<keyword evidence="6 7" id="KW-0472">Membrane</keyword>
<feature type="transmembrane region" description="Helical" evidence="7">
    <location>
        <begin position="273"/>
        <end position="302"/>
    </location>
</feature>
<keyword evidence="3" id="KW-0328">Glycosyltransferase</keyword>
<dbReference type="Proteomes" id="UP000681967">
    <property type="component" value="Unassembled WGS sequence"/>
</dbReference>
<dbReference type="EMBL" id="CAJOBH010035685">
    <property type="protein sequence ID" value="CAF4301092.1"/>
    <property type="molecule type" value="Genomic_DNA"/>
</dbReference>
<name>A0A8S2TPA4_9BILA</name>
<evidence type="ECO:0000256" key="2">
    <source>
        <dbReference type="ARBA" id="ARBA00012543"/>
    </source>
</evidence>
<evidence type="ECO:0000256" key="5">
    <source>
        <dbReference type="ARBA" id="ARBA00022989"/>
    </source>
</evidence>
<dbReference type="PANTHER" id="PTHR22914">
    <property type="entry name" value="CHITIN SYNTHASE"/>
    <property type="match status" value="1"/>
</dbReference>
<reference evidence="8" key="1">
    <citation type="submission" date="2021-02" db="EMBL/GenBank/DDBJ databases">
        <authorList>
            <person name="Nowell W R."/>
        </authorList>
    </citation>
    <scope>NUCLEOTIDE SEQUENCE</scope>
</reference>
<dbReference type="SUPFAM" id="SSF53448">
    <property type="entry name" value="Nucleotide-diphospho-sugar transferases"/>
    <property type="match status" value="1"/>
</dbReference>
<accession>A0A8S2TPA4</accession>
<keyword evidence="4 7" id="KW-0812">Transmembrane</keyword>
<evidence type="ECO:0000256" key="7">
    <source>
        <dbReference type="SAM" id="Phobius"/>
    </source>
</evidence>
<organism evidence="8 9">
    <name type="scientific">Rotaria magnacalcarata</name>
    <dbReference type="NCBI Taxonomy" id="392030"/>
    <lineage>
        <taxon>Eukaryota</taxon>
        <taxon>Metazoa</taxon>
        <taxon>Spiralia</taxon>
        <taxon>Gnathifera</taxon>
        <taxon>Rotifera</taxon>
        <taxon>Eurotatoria</taxon>
        <taxon>Bdelloidea</taxon>
        <taxon>Philodinida</taxon>
        <taxon>Philodinidae</taxon>
        <taxon>Rotaria</taxon>
    </lineage>
</organism>
<dbReference type="GO" id="GO:0006031">
    <property type="term" value="P:chitin biosynthetic process"/>
    <property type="evidence" value="ECO:0007669"/>
    <property type="project" value="TreeGrafter"/>
</dbReference>
<dbReference type="GO" id="GO:0016020">
    <property type="term" value="C:membrane"/>
    <property type="evidence" value="ECO:0007669"/>
    <property type="project" value="UniProtKB-SubCell"/>
</dbReference>
<dbReference type="Pfam" id="PF03142">
    <property type="entry name" value="Chitin_synth_2"/>
    <property type="match status" value="1"/>
</dbReference>
<dbReference type="InterPro" id="IPR029044">
    <property type="entry name" value="Nucleotide-diphossugar_trans"/>
</dbReference>
<feature type="transmembrane region" description="Helical" evidence="7">
    <location>
        <begin position="137"/>
        <end position="154"/>
    </location>
</feature>
<evidence type="ECO:0000256" key="4">
    <source>
        <dbReference type="ARBA" id="ARBA00022692"/>
    </source>
</evidence>
<dbReference type="InterPro" id="IPR004835">
    <property type="entry name" value="Chitin_synth"/>
</dbReference>
<dbReference type="AlphaFoldDB" id="A0A8S2TPA4"/>
<evidence type="ECO:0000256" key="1">
    <source>
        <dbReference type="ARBA" id="ARBA00004141"/>
    </source>
</evidence>
<evidence type="ECO:0000313" key="9">
    <source>
        <dbReference type="Proteomes" id="UP000681967"/>
    </source>
</evidence>
<proteinExistence type="predicted"/>
<evidence type="ECO:0000256" key="6">
    <source>
        <dbReference type="ARBA" id="ARBA00023136"/>
    </source>
</evidence>
<keyword evidence="3" id="KW-0808">Transferase</keyword>
<comment type="subcellular location">
    <subcellularLocation>
        <location evidence="1">Membrane</location>
        <topology evidence="1">Multi-pass membrane protein</topology>
    </subcellularLocation>
</comment>
<dbReference type="GO" id="GO:0071944">
    <property type="term" value="C:cell periphery"/>
    <property type="evidence" value="ECO:0007669"/>
    <property type="project" value="TreeGrafter"/>
</dbReference>
<dbReference type="PANTHER" id="PTHR22914:SF42">
    <property type="entry name" value="CHITIN SYNTHASE"/>
    <property type="match status" value="1"/>
</dbReference>
<keyword evidence="5 7" id="KW-1133">Transmembrane helix</keyword>
<protein>
    <recommendedName>
        <fullName evidence="2">chitin synthase</fullName>
        <ecNumber evidence="2">2.4.1.16</ecNumber>
    </recommendedName>
</protein>
<evidence type="ECO:0000256" key="3">
    <source>
        <dbReference type="ARBA" id="ARBA00022676"/>
    </source>
</evidence>